<accession>A0A6I4SYB2</accession>
<gene>
    <name evidence="2" type="ORF">GRI89_12600</name>
</gene>
<dbReference type="PROSITE" id="PS51257">
    <property type="entry name" value="PROKAR_LIPOPROTEIN"/>
    <property type="match status" value="1"/>
</dbReference>
<feature type="chain" id="PRO_5026245709" evidence="1">
    <location>
        <begin position="26"/>
        <end position="177"/>
    </location>
</feature>
<evidence type="ECO:0000256" key="1">
    <source>
        <dbReference type="SAM" id="SignalP"/>
    </source>
</evidence>
<dbReference type="AlphaFoldDB" id="A0A6I4SYB2"/>
<organism evidence="2 3">
    <name type="scientific">Croceibacterium salegens</name>
    <dbReference type="NCBI Taxonomy" id="1737568"/>
    <lineage>
        <taxon>Bacteria</taxon>
        <taxon>Pseudomonadati</taxon>
        <taxon>Pseudomonadota</taxon>
        <taxon>Alphaproteobacteria</taxon>
        <taxon>Sphingomonadales</taxon>
        <taxon>Erythrobacteraceae</taxon>
        <taxon>Croceibacterium</taxon>
    </lineage>
</organism>
<dbReference type="RefSeq" id="WP_235913343.1">
    <property type="nucleotide sequence ID" value="NZ_WTYM01000050.1"/>
</dbReference>
<evidence type="ECO:0000313" key="3">
    <source>
        <dbReference type="Proteomes" id="UP000433652"/>
    </source>
</evidence>
<proteinExistence type="predicted"/>
<keyword evidence="1" id="KW-0732">Signal</keyword>
<sequence length="177" mass="18853">MRSMPAFVLSFTALLVCGCAGEAGAGNEHRRSGAELLQAAEQSFSSIPFGTTLPPPDLNLLDDGGCVDGRGECTYLDANHVQHYFGADGGELVVKSIMAADVSNQPIAALGIGTARALDEVVERVQLFMPEAEVTCDEQLDGNETICGASLGDGWIRLFFDPARQLTEARIDAYHFT</sequence>
<feature type="signal peptide" evidence="1">
    <location>
        <begin position="1"/>
        <end position="25"/>
    </location>
</feature>
<evidence type="ECO:0000313" key="2">
    <source>
        <dbReference type="EMBL" id="MXO60378.1"/>
    </source>
</evidence>
<dbReference type="Proteomes" id="UP000433652">
    <property type="component" value="Unassembled WGS sequence"/>
</dbReference>
<protein>
    <submittedName>
        <fullName evidence="2">Uncharacterized protein</fullName>
    </submittedName>
</protein>
<dbReference type="EMBL" id="WTYM01000050">
    <property type="protein sequence ID" value="MXO60378.1"/>
    <property type="molecule type" value="Genomic_DNA"/>
</dbReference>
<comment type="caution">
    <text evidence="2">The sequence shown here is derived from an EMBL/GenBank/DDBJ whole genome shotgun (WGS) entry which is preliminary data.</text>
</comment>
<reference evidence="2 3" key="1">
    <citation type="submission" date="2019-12" db="EMBL/GenBank/DDBJ databases">
        <title>Genomic-based taxomic classification of the family Erythrobacteraceae.</title>
        <authorList>
            <person name="Xu L."/>
        </authorList>
    </citation>
    <scope>NUCLEOTIDE SEQUENCE [LARGE SCALE GENOMIC DNA]</scope>
    <source>
        <strain evidence="2 3">MCCC 1K01500</strain>
    </source>
</reference>
<keyword evidence="3" id="KW-1185">Reference proteome</keyword>
<name>A0A6I4SYB2_9SPHN</name>